<reference evidence="13" key="1">
    <citation type="submission" date="2025-08" db="UniProtKB">
        <authorList>
            <consortium name="RefSeq"/>
        </authorList>
    </citation>
    <scope>IDENTIFICATION</scope>
    <source>
        <tissue evidence="13">Whole body</tissue>
    </source>
</reference>
<keyword evidence="7 8" id="KW-0496">Mitochondrion</keyword>
<dbReference type="RefSeq" id="XP_015189299.1">
    <property type="nucleotide sequence ID" value="XM_015333813.1"/>
</dbReference>
<dbReference type="Proteomes" id="UP000694924">
    <property type="component" value="Unplaced"/>
</dbReference>
<feature type="domain" description="Ubiquinone biosynthesis protein COQ9 HTH" evidence="11">
    <location>
        <begin position="59"/>
        <end position="86"/>
    </location>
</feature>
<evidence type="ECO:0000259" key="11">
    <source>
        <dbReference type="Pfam" id="PF21392"/>
    </source>
</evidence>
<protein>
    <recommendedName>
        <fullName evidence="8">Ubiquinone biosynthesis protein</fullName>
    </recommendedName>
</protein>
<feature type="region of interest" description="Disordered" evidence="9">
    <location>
        <begin position="32"/>
        <end position="58"/>
    </location>
</feature>
<organism evidence="12 13">
    <name type="scientific">Polistes dominula</name>
    <name type="common">European paper wasp</name>
    <name type="synonym">Vespa dominula</name>
    <dbReference type="NCBI Taxonomy" id="743375"/>
    <lineage>
        <taxon>Eukaryota</taxon>
        <taxon>Metazoa</taxon>
        <taxon>Ecdysozoa</taxon>
        <taxon>Arthropoda</taxon>
        <taxon>Hexapoda</taxon>
        <taxon>Insecta</taxon>
        <taxon>Pterygota</taxon>
        <taxon>Neoptera</taxon>
        <taxon>Endopterygota</taxon>
        <taxon>Hymenoptera</taxon>
        <taxon>Apocrita</taxon>
        <taxon>Aculeata</taxon>
        <taxon>Vespoidea</taxon>
        <taxon>Vespidae</taxon>
        <taxon>Polistinae</taxon>
        <taxon>Polistini</taxon>
        <taxon>Polistes</taxon>
    </lineage>
</organism>
<feature type="domain" description="COQ9 C-terminal" evidence="10">
    <location>
        <begin position="174"/>
        <end position="244"/>
    </location>
</feature>
<dbReference type="Gene3D" id="1.10.357.10">
    <property type="entry name" value="Tetracycline Repressor, domain 2"/>
    <property type="match status" value="1"/>
</dbReference>
<feature type="compositionally biased region" description="Basic and acidic residues" evidence="9">
    <location>
        <begin position="37"/>
        <end position="58"/>
    </location>
</feature>
<dbReference type="Pfam" id="PF08511">
    <property type="entry name" value="COQ9"/>
    <property type="match status" value="1"/>
</dbReference>
<evidence type="ECO:0000256" key="1">
    <source>
        <dbReference type="ARBA" id="ARBA00004173"/>
    </source>
</evidence>
<dbReference type="InterPro" id="IPR012762">
    <property type="entry name" value="Ubiq_biosynth_COQ9"/>
</dbReference>
<dbReference type="GeneID" id="107073251"/>
<dbReference type="InterPro" id="IPR013718">
    <property type="entry name" value="COQ9_C"/>
</dbReference>
<evidence type="ECO:0000259" key="10">
    <source>
        <dbReference type="Pfam" id="PF08511"/>
    </source>
</evidence>
<keyword evidence="12" id="KW-1185">Reference proteome</keyword>
<evidence type="ECO:0000256" key="8">
    <source>
        <dbReference type="RuleBase" id="RU366063"/>
    </source>
</evidence>
<dbReference type="PANTHER" id="PTHR21427">
    <property type="entry name" value="UBIQUINONE BIOSYNTHESIS PROTEIN COQ9, MITOCHONDRIAL"/>
    <property type="match status" value="1"/>
</dbReference>
<name>A0ABM1JA11_POLDO</name>
<evidence type="ECO:0000256" key="5">
    <source>
        <dbReference type="ARBA" id="ARBA00022946"/>
    </source>
</evidence>
<sequence>MAVYNFILPGRTIAVNGFRSLLNSRVLSRYRSNNTTDHQKEEQNESSNKETEEEYEKKTKTKILTASMNFVPELGWSRQAISAGAESIGYPGIIHGMFPNGGAELVAHFYSTCNSELNNILKEKYGTIQTGPVIKLEDRSEPIYFAVETRLRMIIPYKKNWPQAIALMTLPPNVPTALANLVTLVDDICYYAGDRSVDINWYTKRVVLAGIYKSTELYMLQDNSEDHKQTWSFLKRRMEDASQLQRIISATSDLQHPEQTLKQAKEIANATIITARNILGLNWHR</sequence>
<comment type="subcellular location">
    <subcellularLocation>
        <location evidence="1 8">Mitochondrion</location>
    </subcellularLocation>
</comment>
<keyword evidence="6 8" id="KW-0446">Lipid-binding</keyword>
<evidence type="ECO:0000256" key="6">
    <source>
        <dbReference type="ARBA" id="ARBA00023121"/>
    </source>
</evidence>
<comment type="function">
    <text evidence="8">Membrane-associated protein that warps the membrane surface to access and bind aromatic isoprenes with high specificity, including ubiquinone (CoQ) isoprene intermediates and presents them directly to Coq7, therefore facilitating the Coq7-mediated hydroxylase step. Participates in the biosynthesis of coenzyme Q, also named ubiquinone, an essential lipid-soluble electron transporter for aerobic cellular respiration.</text>
</comment>
<evidence type="ECO:0000256" key="7">
    <source>
        <dbReference type="ARBA" id="ARBA00023128"/>
    </source>
</evidence>
<dbReference type="InterPro" id="IPR048674">
    <property type="entry name" value="COQ9_HTH"/>
</dbReference>
<evidence type="ECO:0000256" key="9">
    <source>
        <dbReference type="SAM" id="MobiDB-lite"/>
    </source>
</evidence>
<evidence type="ECO:0000256" key="4">
    <source>
        <dbReference type="ARBA" id="ARBA00022688"/>
    </source>
</evidence>
<accession>A0ABM1JA11</accession>
<keyword evidence="5" id="KW-0809">Transit peptide</keyword>
<dbReference type="PANTHER" id="PTHR21427:SF19">
    <property type="entry name" value="UBIQUINONE BIOSYNTHESIS PROTEIN COQ9, MITOCHONDRIAL"/>
    <property type="match status" value="1"/>
</dbReference>
<keyword evidence="13" id="KW-0830">Ubiquinone</keyword>
<evidence type="ECO:0000313" key="12">
    <source>
        <dbReference type="Proteomes" id="UP000694924"/>
    </source>
</evidence>
<proteinExistence type="inferred from homology"/>
<gene>
    <name evidence="13" type="primary">LOC107073251</name>
</gene>
<dbReference type="NCBIfam" id="TIGR02396">
    <property type="entry name" value="diverge_rpsU"/>
    <property type="match status" value="1"/>
</dbReference>
<evidence type="ECO:0000256" key="2">
    <source>
        <dbReference type="ARBA" id="ARBA00004749"/>
    </source>
</evidence>
<comment type="similarity">
    <text evidence="3 8">Belongs to the COQ9 family.</text>
</comment>
<evidence type="ECO:0000256" key="3">
    <source>
        <dbReference type="ARBA" id="ARBA00010766"/>
    </source>
</evidence>
<dbReference type="Pfam" id="PF21392">
    <property type="entry name" value="COQ9_N"/>
    <property type="match status" value="1"/>
</dbReference>
<evidence type="ECO:0000313" key="13">
    <source>
        <dbReference type="RefSeq" id="XP_015189299.1"/>
    </source>
</evidence>
<comment type="pathway">
    <text evidence="2 8">Cofactor biosynthesis; ubiquinone biosynthesis.</text>
</comment>
<keyword evidence="4 8" id="KW-0831">Ubiquinone biosynthesis</keyword>